<evidence type="ECO:0000313" key="2">
    <source>
        <dbReference type="EMBL" id="GAA1209000.1"/>
    </source>
</evidence>
<dbReference type="Pfam" id="PF05618">
    <property type="entry name" value="Zn_protease"/>
    <property type="match status" value="1"/>
</dbReference>
<dbReference type="Gene3D" id="2.40.70.10">
    <property type="entry name" value="Acid Proteases"/>
    <property type="match status" value="1"/>
</dbReference>
<name>A0ABN1VFB8_9MICO</name>
<dbReference type="RefSeq" id="WP_343922886.1">
    <property type="nucleotide sequence ID" value="NZ_BAAAKW010000014.1"/>
</dbReference>
<reference evidence="2 3" key="1">
    <citation type="journal article" date="2019" name="Int. J. Syst. Evol. Microbiol.">
        <title>The Global Catalogue of Microorganisms (GCM) 10K type strain sequencing project: providing services to taxonomists for standard genome sequencing and annotation.</title>
        <authorList>
            <consortium name="The Broad Institute Genomics Platform"/>
            <consortium name="The Broad Institute Genome Sequencing Center for Infectious Disease"/>
            <person name="Wu L."/>
            <person name="Ma J."/>
        </authorList>
    </citation>
    <scope>NUCLEOTIDE SEQUENCE [LARGE SCALE GENOMIC DNA]</scope>
    <source>
        <strain evidence="2 3">JCM 12762</strain>
    </source>
</reference>
<dbReference type="SUPFAM" id="SSF50630">
    <property type="entry name" value="Acid proteases"/>
    <property type="match status" value="1"/>
</dbReference>
<comment type="caution">
    <text evidence="2">The sequence shown here is derived from an EMBL/GenBank/DDBJ whole genome shotgun (WGS) entry which is preliminary data.</text>
</comment>
<gene>
    <name evidence="2" type="ORF">GCM10009655_05080</name>
</gene>
<dbReference type="PANTHER" id="PTHR38037">
    <property type="entry name" value="ZN_PROTEASE DOMAIN-CONTAINING PROTEIN"/>
    <property type="match status" value="1"/>
</dbReference>
<evidence type="ECO:0000313" key="3">
    <source>
        <dbReference type="Proteomes" id="UP001500943"/>
    </source>
</evidence>
<organism evidence="2 3">
    <name type="scientific">Rhodoglobus aureus</name>
    <dbReference type="NCBI Taxonomy" id="191497"/>
    <lineage>
        <taxon>Bacteria</taxon>
        <taxon>Bacillati</taxon>
        <taxon>Actinomycetota</taxon>
        <taxon>Actinomycetes</taxon>
        <taxon>Micrococcales</taxon>
        <taxon>Microbacteriaceae</taxon>
        <taxon>Rhodoglobus</taxon>
    </lineage>
</organism>
<dbReference type="InterPro" id="IPR008503">
    <property type="entry name" value="Asp_endopeptidase"/>
</dbReference>
<dbReference type="EMBL" id="BAAAKW010000014">
    <property type="protein sequence ID" value="GAA1209000.1"/>
    <property type="molecule type" value="Genomic_DNA"/>
</dbReference>
<dbReference type="Proteomes" id="UP001500943">
    <property type="component" value="Unassembled WGS sequence"/>
</dbReference>
<sequence length="160" mass="17614">MIEPTHSNTIVGWREWVALPCIGVPWIKAKIDSGAQSSALHADHIEEFVGADGNEWVRFQVKPWQNSDADAAVVECAVHDRRAVRSSSGHSEDRIVVLIDVELGGHTVAAETTLTNRDEMGFRMLVGREALSQGFLVDSAKSFLGGRAPRDVRRRNQGRA</sequence>
<keyword evidence="3" id="KW-1185">Reference proteome</keyword>
<accession>A0ABN1VFB8</accession>
<proteinExistence type="predicted"/>
<feature type="domain" description="Retropepsin-like aspartic endopeptidase" evidence="1">
    <location>
        <begin position="10"/>
        <end position="144"/>
    </location>
</feature>
<evidence type="ECO:0000259" key="1">
    <source>
        <dbReference type="Pfam" id="PF05618"/>
    </source>
</evidence>
<dbReference type="PANTHER" id="PTHR38037:SF1">
    <property type="entry name" value="ATP-DEPENDENT ZINC PROTEASE DOMAIN-CONTAINING PROTEIN-RELATED"/>
    <property type="match status" value="1"/>
</dbReference>
<dbReference type="InterPro" id="IPR021109">
    <property type="entry name" value="Peptidase_aspartic_dom_sf"/>
</dbReference>
<protein>
    <submittedName>
        <fullName evidence="2">RimK/LysX family protein</fullName>
    </submittedName>
</protein>